<dbReference type="OrthoDB" id="3690688at2"/>
<organism evidence="1 2">
    <name type="scientific">Actinokineospora alba</name>
    <dbReference type="NCBI Taxonomy" id="504798"/>
    <lineage>
        <taxon>Bacteria</taxon>
        <taxon>Bacillati</taxon>
        <taxon>Actinomycetota</taxon>
        <taxon>Actinomycetes</taxon>
        <taxon>Pseudonocardiales</taxon>
        <taxon>Pseudonocardiaceae</taxon>
        <taxon>Actinokineospora</taxon>
    </lineage>
</organism>
<protein>
    <submittedName>
        <fullName evidence="1">Uncharacterized protein</fullName>
    </submittedName>
</protein>
<accession>A0A1H0TZ11</accession>
<reference evidence="2" key="1">
    <citation type="submission" date="2016-10" db="EMBL/GenBank/DDBJ databases">
        <authorList>
            <person name="Varghese N."/>
            <person name="Submissions S."/>
        </authorList>
    </citation>
    <scope>NUCLEOTIDE SEQUENCE [LARGE SCALE GENOMIC DNA]</scope>
    <source>
        <strain evidence="2">IBRC-M 10655</strain>
    </source>
</reference>
<dbReference type="Proteomes" id="UP000199651">
    <property type="component" value="Unassembled WGS sequence"/>
</dbReference>
<gene>
    <name evidence="1" type="ORF">SAMN05192558_110284</name>
</gene>
<dbReference type="AlphaFoldDB" id="A0A1H0TZ11"/>
<keyword evidence="2" id="KW-1185">Reference proteome</keyword>
<evidence type="ECO:0000313" key="2">
    <source>
        <dbReference type="Proteomes" id="UP000199651"/>
    </source>
</evidence>
<dbReference type="RefSeq" id="WP_091381307.1">
    <property type="nucleotide sequence ID" value="NZ_FNDV01000010.1"/>
</dbReference>
<evidence type="ECO:0000313" key="1">
    <source>
        <dbReference type="EMBL" id="SDP59164.1"/>
    </source>
</evidence>
<sequence length="300" mass="33839">MVSQLNPVAERSSPFADCLRAAIDARDLTLGRIAAHLLARGVRVSVATLSYWQSGRSHPERRASQLAVKHLEEILRVAPRTLTELLDQPRRRGRSLIHLPIGALWPHPDQIEDATSQVDTEWDDRLTRISHHDRLIVGPDRDERSTVSRQVLRASADGPDRWVVIVHLDAHDGPLPLVRPLRHCHLGRVVHKPEAGLIVAELLFDTPLRRGETIITEHELVTRAPYPPAGNYERKFRMPVREYVVEVCFDAAAVPAHCEQYTVTETGEEVVRQVQVGDRGTVHGVALDFGPGCYGFRWQW</sequence>
<proteinExistence type="predicted"/>
<dbReference type="EMBL" id="FNJB01000010">
    <property type="protein sequence ID" value="SDP59164.1"/>
    <property type="molecule type" value="Genomic_DNA"/>
</dbReference>
<dbReference type="STRING" id="504798.SAMN05421871_110284"/>
<name>A0A1H0TZ11_9PSEU</name>